<dbReference type="EMBL" id="JACJTQ010000005">
    <property type="protein sequence ID" value="MBD2691290.1"/>
    <property type="molecule type" value="Genomic_DNA"/>
</dbReference>
<dbReference type="InterPro" id="IPR018511">
    <property type="entry name" value="Hemolysin-typ_Ca-bd_CS"/>
</dbReference>
<proteinExistence type="predicted"/>
<accession>A0ABR8J0B2</accession>
<dbReference type="InterPro" id="IPR001343">
    <property type="entry name" value="Hemolysn_Ca-bd"/>
</dbReference>
<dbReference type="RefSeq" id="WP_190905797.1">
    <property type="nucleotide sequence ID" value="NZ_JACJTQ010000005.1"/>
</dbReference>
<evidence type="ECO:0000256" key="1">
    <source>
        <dbReference type="ARBA" id="ARBA00004613"/>
    </source>
</evidence>
<keyword evidence="2" id="KW-0964">Secreted</keyword>
<dbReference type="Proteomes" id="UP000660381">
    <property type="component" value="Unassembled WGS sequence"/>
</dbReference>
<comment type="caution">
    <text evidence="3">The sequence shown here is derived from an EMBL/GenBank/DDBJ whole genome shotgun (WGS) entry which is preliminary data.</text>
</comment>
<gene>
    <name evidence="3" type="ORF">H6G68_05870</name>
</gene>
<name>A0ABR8J0B2_9NOST</name>
<dbReference type="Gene3D" id="2.150.10.10">
    <property type="entry name" value="Serralysin-like metalloprotease, C-terminal"/>
    <property type="match status" value="4"/>
</dbReference>
<comment type="subcellular location">
    <subcellularLocation>
        <location evidence="1">Secreted</location>
    </subcellularLocation>
</comment>
<sequence length="475" mass="48821">MANIVLFQGNRYTGDTTWLAQYYGAQTSTNFEVLDSSGVLRESNVGINFTYGWNGFFNSGTITSVYYFGSNGQLKSQETNLNVDVATRNSLLTIGTSSYDYYQYYYRGNDSFLGSASDDLFYGSKGNDTINGGAGIDVLTFQKFSQGVTVNLSTGKAITSYGTSVISNVEDIEGSAYGDVLTGNAGNNQIQGFGGADTINGGAGFDTVVYFDATSAVNVNLSTGVVTGGSGNDTLVSIERVFGSRFNDVLTGSAANESFLGGFGADTINGGGGIDTVEYGFVGSGVVVNLATGLASGSAGNDIISNVENVTGSIFNDTITGNAVANVLNGDNGNDVLNGGGGKDSLNGGAGNDTLTGAGTDNGVGSIDTFTGGSGNDRFILSSSTTAFYNDGNNSSSGLGDYALIKDFNSTQDKIQLEGSASKYILGTSPISGVSGTAIYLDTNNNGIFNSTDELVGIVQGSSGLNRTASYFVYV</sequence>
<dbReference type="InterPro" id="IPR050557">
    <property type="entry name" value="RTX_toxin/Mannuronan_C5-epim"/>
</dbReference>
<dbReference type="SUPFAM" id="SSF51120">
    <property type="entry name" value="beta-Roll"/>
    <property type="match status" value="2"/>
</dbReference>
<evidence type="ECO:0000256" key="2">
    <source>
        <dbReference type="ARBA" id="ARBA00022525"/>
    </source>
</evidence>
<evidence type="ECO:0000313" key="3">
    <source>
        <dbReference type="EMBL" id="MBD2691290.1"/>
    </source>
</evidence>
<protein>
    <recommendedName>
        <fullName evidence="5">Calcium-binding protein</fullName>
    </recommendedName>
</protein>
<evidence type="ECO:0000313" key="4">
    <source>
        <dbReference type="Proteomes" id="UP000660381"/>
    </source>
</evidence>
<organism evidence="3 4">
    <name type="scientific">Anabaena catenula FACHB-362</name>
    <dbReference type="NCBI Taxonomy" id="2692877"/>
    <lineage>
        <taxon>Bacteria</taxon>
        <taxon>Bacillati</taxon>
        <taxon>Cyanobacteriota</taxon>
        <taxon>Cyanophyceae</taxon>
        <taxon>Nostocales</taxon>
        <taxon>Nostocaceae</taxon>
        <taxon>Anabaena</taxon>
    </lineage>
</organism>
<evidence type="ECO:0008006" key="5">
    <source>
        <dbReference type="Google" id="ProtNLM"/>
    </source>
</evidence>
<dbReference type="PANTHER" id="PTHR38340:SF1">
    <property type="entry name" value="S-LAYER PROTEIN"/>
    <property type="match status" value="1"/>
</dbReference>
<keyword evidence="4" id="KW-1185">Reference proteome</keyword>
<dbReference type="InterPro" id="IPR011049">
    <property type="entry name" value="Serralysin-like_metalloprot_C"/>
</dbReference>
<dbReference type="Pfam" id="PF00353">
    <property type="entry name" value="HemolysinCabind"/>
    <property type="match status" value="6"/>
</dbReference>
<dbReference type="PRINTS" id="PR00313">
    <property type="entry name" value="CABNDNGRPT"/>
</dbReference>
<dbReference type="PANTHER" id="PTHR38340">
    <property type="entry name" value="S-LAYER PROTEIN"/>
    <property type="match status" value="1"/>
</dbReference>
<dbReference type="PROSITE" id="PS00330">
    <property type="entry name" value="HEMOLYSIN_CALCIUM"/>
    <property type="match status" value="1"/>
</dbReference>
<reference evidence="3 4" key="1">
    <citation type="journal article" date="2020" name="ISME J.">
        <title>Comparative genomics reveals insights into cyanobacterial evolution and habitat adaptation.</title>
        <authorList>
            <person name="Chen M.Y."/>
            <person name="Teng W.K."/>
            <person name="Zhao L."/>
            <person name="Hu C.X."/>
            <person name="Zhou Y.K."/>
            <person name="Han B.P."/>
            <person name="Song L.R."/>
            <person name="Shu W.S."/>
        </authorList>
    </citation>
    <scope>NUCLEOTIDE SEQUENCE [LARGE SCALE GENOMIC DNA]</scope>
    <source>
        <strain evidence="3 4">FACHB-362</strain>
    </source>
</reference>